<keyword evidence="3" id="KW-0808">Transferase</keyword>
<evidence type="ECO:0000256" key="1">
    <source>
        <dbReference type="ARBA" id="ARBA00007137"/>
    </source>
</evidence>
<feature type="non-terminal residue" evidence="4">
    <location>
        <position position="1"/>
    </location>
</feature>
<dbReference type="AlphaFoldDB" id="X0Y783"/>
<accession>X0Y783</accession>
<organism evidence="4">
    <name type="scientific">marine sediment metagenome</name>
    <dbReference type="NCBI Taxonomy" id="412755"/>
    <lineage>
        <taxon>unclassified sequences</taxon>
        <taxon>metagenomes</taxon>
        <taxon>ecological metagenomes</taxon>
    </lineage>
</organism>
<comment type="similarity">
    <text evidence="1">Belongs to the trimethylamine methyltransferase family.</text>
</comment>
<dbReference type="EMBL" id="BARS01044121">
    <property type="protein sequence ID" value="GAG32746.1"/>
    <property type="molecule type" value="Genomic_DNA"/>
</dbReference>
<name>X0Y783_9ZZZZ</name>
<dbReference type="GO" id="GO:0008168">
    <property type="term" value="F:methyltransferase activity"/>
    <property type="evidence" value="ECO:0007669"/>
    <property type="project" value="UniProtKB-KW"/>
</dbReference>
<dbReference type="GO" id="GO:0015948">
    <property type="term" value="P:methanogenesis"/>
    <property type="evidence" value="ECO:0007669"/>
    <property type="project" value="InterPro"/>
</dbReference>
<reference evidence="4" key="1">
    <citation type="journal article" date="2014" name="Front. Microbiol.">
        <title>High frequency of phylogenetically diverse reductive dehalogenase-homologous genes in deep subseafloor sedimentary metagenomes.</title>
        <authorList>
            <person name="Kawai M."/>
            <person name="Futagami T."/>
            <person name="Toyoda A."/>
            <person name="Takaki Y."/>
            <person name="Nishi S."/>
            <person name="Hori S."/>
            <person name="Arai W."/>
            <person name="Tsubouchi T."/>
            <person name="Morono Y."/>
            <person name="Uchiyama I."/>
            <person name="Ito T."/>
            <person name="Fujiyama A."/>
            <person name="Inagaki F."/>
            <person name="Takami H."/>
        </authorList>
    </citation>
    <scope>NUCLEOTIDE SEQUENCE</scope>
    <source>
        <strain evidence="4">Expedition CK06-06</strain>
    </source>
</reference>
<evidence type="ECO:0000313" key="4">
    <source>
        <dbReference type="EMBL" id="GAG32746.1"/>
    </source>
</evidence>
<evidence type="ECO:0000256" key="2">
    <source>
        <dbReference type="ARBA" id="ARBA00022603"/>
    </source>
</evidence>
<evidence type="ECO:0000256" key="3">
    <source>
        <dbReference type="ARBA" id="ARBA00022679"/>
    </source>
</evidence>
<dbReference type="GO" id="GO:0032259">
    <property type="term" value="P:methylation"/>
    <property type="evidence" value="ECO:0007669"/>
    <property type="project" value="UniProtKB-KW"/>
</dbReference>
<proteinExistence type="inferred from homology"/>
<dbReference type="InterPro" id="IPR038601">
    <property type="entry name" value="MttB-like_sf"/>
</dbReference>
<dbReference type="Gene3D" id="3.20.20.480">
    <property type="entry name" value="Trimethylamine methyltransferase-like"/>
    <property type="match status" value="1"/>
</dbReference>
<gene>
    <name evidence="4" type="ORF">S01H1_66707</name>
</gene>
<dbReference type="Pfam" id="PF06253">
    <property type="entry name" value="MTTB"/>
    <property type="match status" value="1"/>
</dbReference>
<sequence>RGNFLRAEHTRRTFREHWQPSIFSREPYERWKAKGQTIEEICRHKAQDILAKHCPPPLPAEVEAELERIVRRHLGHNFHFDS</sequence>
<comment type="caution">
    <text evidence="4">The sequence shown here is derived from an EMBL/GenBank/DDBJ whole genome shotgun (WGS) entry which is preliminary data.</text>
</comment>
<evidence type="ECO:0008006" key="5">
    <source>
        <dbReference type="Google" id="ProtNLM"/>
    </source>
</evidence>
<keyword evidence="2" id="KW-0489">Methyltransferase</keyword>
<dbReference type="InterPro" id="IPR010426">
    <property type="entry name" value="MTTB_MeTrfase"/>
</dbReference>
<protein>
    <recommendedName>
        <fullName evidence="5">Trimethylamine methyltransferase</fullName>
    </recommendedName>
</protein>